<proteinExistence type="predicted"/>
<protein>
    <submittedName>
        <fullName evidence="1">Uncharacterized protein</fullName>
    </submittedName>
</protein>
<sequence>MAELLNSTQAWLELLKKFSQEILTDPEFKDGSDNLAQFISDEQRISGWLGSPGATETRGC</sequence>
<evidence type="ECO:0000313" key="2">
    <source>
        <dbReference type="Proteomes" id="UP001501153"/>
    </source>
</evidence>
<dbReference type="Proteomes" id="UP001501153">
    <property type="component" value="Unassembled WGS sequence"/>
</dbReference>
<keyword evidence="2" id="KW-1185">Reference proteome</keyword>
<comment type="caution">
    <text evidence="1">The sequence shown here is derived from an EMBL/GenBank/DDBJ whole genome shotgun (WGS) entry which is preliminary data.</text>
</comment>
<reference evidence="2" key="1">
    <citation type="journal article" date="2019" name="Int. J. Syst. Evol. Microbiol.">
        <title>The Global Catalogue of Microorganisms (GCM) 10K type strain sequencing project: providing services to taxonomists for standard genome sequencing and annotation.</title>
        <authorList>
            <consortium name="The Broad Institute Genomics Platform"/>
            <consortium name="The Broad Institute Genome Sequencing Center for Infectious Disease"/>
            <person name="Wu L."/>
            <person name="Ma J."/>
        </authorList>
    </citation>
    <scope>NUCLEOTIDE SEQUENCE [LARGE SCALE GENOMIC DNA]</scope>
    <source>
        <strain evidence="2">JCM 17923</strain>
    </source>
</reference>
<accession>A0ABP8IM15</accession>
<gene>
    <name evidence="1" type="ORF">GCM10023185_30140</name>
</gene>
<dbReference type="EMBL" id="BAABGZ010000065">
    <property type="protein sequence ID" value="GAA4362326.1"/>
    <property type="molecule type" value="Genomic_DNA"/>
</dbReference>
<organism evidence="1 2">
    <name type="scientific">Hymenobacter saemangeumensis</name>
    <dbReference type="NCBI Taxonomy" id="1084522"/>
    <lineage>
        <taxon>Bacteria</taxon>
        <taxon>Pseudomonadati</taxon>
        <taxon>Bacteroidota</taxon>
        <taxon>Cytophagia</taxon>
        <taxon>Cytophagales</taxon>
        <taxon>Hymenobacteraceae</taxon>
        <taxon>Hymenobacter</taxon>
    </lineage>
</organism>
<name>A0ABP8IM15_9BACT</name>
<evidence type="ECO:0000313" key="1">
    <source>
        <dbReference type="EMBL" id="GAA4362326.1"/>
    </source>
</evidence>